<dbReference type="PANTHER" id="PTHR37954:SF3">
    <property type="entry name" value="DUF169 DOMAIN-CONTAINING PROTEIN"/>
    <property type="match status" value="1"/>
</dbReference>
<proteinExistence type="predicted"/>
<reference evidence="1" key="1">
    <citation type="submission" date="2021-01" db="EMBL/GenBank/DDBJ databases">
        <title>Whole genome shotgun sequence of Rhizocola hellebori NBRC 109834.</title>
        <authorList>
            <person name="Komaki H."/>
            <person name="Tamura T."/>
        </authorList>
    </citation>
    <scope>NUCLEOTIDE SEQUENCE</scope>
    <source>
        <strain evidence="1">NBRC 109834</strain>
    </source>
</reference>
<dbReference type="PANTHER" id="PTHR37954">
    <property type="entry name" value="BLL4979 PROTEIN"/>
    <property type="match status" value="1"/>
</dbReference>
<dbReference type="EMBL" id="BONY01000007">
    <property type="protein sequence ID" value="GIH03464.1"/>
    <property type="molecule type" value="Genomic_DNA"/>
</dbReference>
<evidence type="ECO:0000313" key="2">
    <source>
        <dbReference type="Proteomes" id="UP000612899"/>
    </source>
</evidence>
<protein>
    <submittedName>
        <fullName evidence="1">Uncharacterized protein</fullName>
    </submittedName>
</protein>
<name>A0A8J3Q472_9ACTN</name>
<dbReference type="RefSeq" id="WP_203907370.1">
    <property type="nucleotide sequence ID" value="NZ_BONY01000007.1"/>
</dbReference>
<organism evidence="1 2">
    <name type="scientific">Rhizocola hellebori</name>
    <dbReference type="NCBI Taxonomy" id="1392758"/>
    <lineage>
        <taxon>Bacteria</taxon>
        <taxon>Bacillati</taxon>
        <taxon>Actinomycetota</taxon>
        <taxon>Actinomycetes</taxon>
        <taxon>Micromonosporales</taxon>
        <taxon>Micromonosporaceae</taxon>
        <taxon>Rhizocola</taxon>
    </lineage>
</organism>
<dbReference type="Pfam" id="PF02596">
    <property type="entry name" value="DUF169"/>
    <property type="match status" value="1"/>
</dbReference>
<dbReference type="Proteomes" id="UP000612899">
    <property type="component" value="Unassembled WGS sequence"/>
</dbReference>
<dbReference type="AlphaFoldDB" id="A0A8J3Q472"/>
<gene>
    <name evidence="1" type="ORF">Rhe02_15310</name>
</gene>
<comment type="caution">
    <text evidence="1">The sequence shown here is derived from an EMBL/GenBank/DDBJ whole genome shotgun (WGS) entry which is preliminary data.</text>
</comment>
<keyword evidence="2" id="KW-1185">Reference proteome</keyword>
<dbReference type="InterPro" id="IPR003748">
    <property type="entry name" value="DUF169"/>
</dbReference>
<evidence type="ECO:0000313" key="1">
    <source>
        <dbReference type="EMBL" id="GIH03464.1"/>
    </source>
</evidence>
<accession>A0A8J3Q472</accession>
<sequence length="244" mass="25552">MAEFAQQANEITTTLGLGRPPVALAFVQEAPSLVPQVSRVSPSSCGFWPLAESSVFYASAEQHHQCQIGAMVMGFELPDPVMEQIGGLVNAMCGCSYLSPDEGDKIPGVPGSKSGIVYGPLAEFPQQPDAVLMWLTPAQAMIYHEAAGSASWASEPVRTTGRPACAAIPSAMNDGRAVLSLGCKGMRTFTEVPDDSMLAVIPGGGIDGFVESLRVTVAANNEMAQYYNQRKAEVAALDAAAAQA</sequence>